<sequence>MPIPLLRGDPTSFGSSYDFTLSPQEANQPDLDSRTLPNVNRHSAGSLLVLDIFLAANKQPVQPSSGPDPAGSKGSEDQLVASTPNLSHSNSSSALSYVSSTQPPSFTSSRAADSATCVSIQLPLDMAMPLPLPLPSTANSSDPLISRRCACPNLFELADDGVFCLREFCVSSRLLGFIRKGHWCSLVHQVTLSSRK</sequence>
<organism evidence="2 3">
    <name type="scientific">Protopolystoma xenopodis</name>
    <dbReference type="NCBI Taxonomy" id="117903"/>
    <lineage>
        <taxon>Eukaryota</taxon>
        <taxon>Metazoa</taxon>
        <taxon>Spiralia</taxon>
        <taxon>Lophotrochozoa</taxon>
        <taxon>Platyhelminthes</taxon>
        <taxon>Monogenea</taxon>
        <taxon>Polyopisthocotylea</taxon>
        <taxon>Polystomatidea</taxon>
        <taxon>Polystomatidae</taxon>
        <taxon>Protopolystoma</taxon>
    </lineage>
</organism>
<reference evidence="2" key="1">
    <citation type="submission" date="2018-11" db="EMBL/GenBank/DDBJ databases">
        <authorList>
            <consortium name="Pathogen Informatics"/>
        </authorList>
    </citation>
    <scope>NUCLEOTIDE SEQUENCE</scope>
</reference>
<dbReference type="Proteomes" id="UP000784294">
    <property type="component" value="Unassembled WGS sequence"/>
</dbReference>
<feature type="compositionally biased region" description="Low complexity" evidence="1">
    <location>
        <begin position="81"/>
        <end position="96"/>
    </location>
</feature>
<name>A0A3S5FC53_9PLAT</name>
<evidence type="ECO:0000313" key="3">
    <source>
        <dbReference type="Proteomes" id="UP000784294"/>
    </source>
</evidence>
<evidence type="ECO:0000313" key="2">
    <source>
        <dbReference type="EMBL" id="VEL10338.1"/>
    </source>
</evidence>
<keyword evidence="3" id="KW-1185">Reference proteome</keyword>
<feature type="region of interest" description="Disordered" evidence="1">
    <location>
        <begin position="59"/>
        <end position="96"/>
    </location>
</feature>
<proteinExistence type="predicted"/>
<gene>
    <name evidence="2" type="ORF">PXEA_LOCUS3778</name>
</gene>
<dbReference type="AlphaFoldDB" id="A0A3S5FC53"/>
<dbReference type="EMBL" id="CAAALY010008715">
    <property type="protein sequence ID" value="VEL10338.1"/>
    <property type="molecule type" value="Genomic_DNA"/>
</dbReference>
<comment type="caution">
    <text evidence="2">The sequence shown here is derived from an EMBL/GenBank/DDBJ whole genome shotgun (WGS) entry which is preliminary data.</text>
</comment>
<protein>
    <submittedName>
        <fullName evidence="2">Uncharacterized protein</fullName>
    </submittedName>
</protein>
<evidence type="ECO:0000256" key="1">
    <source>
        <dbReference type="SAM" id="MobiDB-lite"/>
    </source>
</evidence>
<accession>A0A3S5FC53</accession>